<keyword evidence="1" id="KW-1133">Transmembrane helix</keyword>
<dbReference type="EMBL" id="CAJVPJ010000208">
    <property type="protein sequence ID" value="CAG8495518.1"/>
    <property type="molecule type" value="Genomic_DNA"/>
</dbReference>
<evidence type="ECO:0000256" key="1">
    <source>
        <dbReference type="SAM" id="Phobius"/>
    </source>
</evidence>
<feature type="transmembrane region" description="Helical" evidence="1">
    <location>
        <begin position="53"/>
        <end position="73"/>
    </location>
</feature>
<comment type="caution">
    <text evidence="2">The sequence shown here is derived from an EMBL/GenBank/DDBJ whole genome shotgun (WGS) entry which is preliminary data.</text>
</comment>
<evidence type="ECO:0000313" key="2">
    <source>
        <dbReference type="EMBL" id="CAG8495518.1"/>
    </source>
</evidence>
<proteinExistence type="predicted"/>
<reference evidence="2" key="1">
    <citation type="submission" date="2021-06" db="EMBL/GenBank/DDBJ databases">
        <authorList>
            <person name="Kallberg Y."/>
            <person name="Tangrot J."/>
            <person name="Rosling A."/>
        </authorList>
    </citation>
    <scope>NUCLEOTIDE SEQUENCE</scope>
    <source>
        <strain evidence="2">IA702</strain>
    </source>
</reference>
<organism evidence="2 3">
    <name type="scientific">Paraglomus occultum</name>
    <dbReference type="NCBI Taxonomy" id="144539"/>
    <lineage>
        <taxon>Eukaryota</taxon>
        <taxon>Fungi</taxon>
        <taxon>Fungi incertae sedis</taxon>
        <taxon>Mucoromycota</taxon>
        <taxon>Glomeromycotina</taxon>
        <taxon>Glomeromycetes</taxon>
        <taxon>Paraglomerales</taxon>
        <taxon>Paraglomeraceae</taxon>
        <taxon>Paraglomus</taxon>
    </lineage>
</organism>
<evidence type="ECO:0000313" key="3">
    <source>
        <dbReference type="Proteomes" id="UP000789572"/>
    </source>
</evidence>
<dbReference type="AlphaFoldDB" id="A0A9N8ZF65"/>
<keyword evidence="1" id="KW-0812">Transmembrane</keyword>
<dbReference type="OrthoDB" id="10410818at2759"/>
<name>A0A9N8ZF65_9GLOM</name>
<gene>
    <name evidence="2" type="ORF">POCULU_LOCUS2299</name>
</gene>
<accession>A0A9N8ZF65</accession>
<protein>
    <submittedName>
        <fullName evidence="2">9998_t:CDS:1</fullName>
    </submittedName>
</protein>
<keyword evidence="3" id="KW-1185">Reference proteome</keyword>
<feature type="transmembrane region" description="Helical" evidence="1">
    <location>
        <begin position="85"/>
        <end position="102"/>
    </location>
</feature>
<sequence length="139" mass="16322">MTRIILTKRHNRFDYTFPQDLVDIDVYYSRIEELNKGLNSHRRFFGRRYSTPFMILLIGVGLIAFGVCGGSKLNESMSSKVFDSVVTLWGVLIICGVIIWICRRKSDIDYTVILDRLNDQDNDKNIQWTYDEHHKPCDR</sequence>
<keyword evidence="1" id="KW-0472">Membrane</keyword>
<dbReference type="Proteomes" id="UP000789572">
    <property type="component" value="Unassembled WGS sequence"/>
</dbReference>